<dbReference type="Proteomes" id="UP001189429">
    <property type="component" value="Unassembled WGS sequence"/>
</dbReference>
<comment type="caution">
    <text evidence="2">The sequence shown here is derived from an EMBL/GenBank/DDBJ whole genome shotgun (WGS) entry which is preliminary data.</text>
</comment>
<accession>A0ABN9PW28</accession>
<evidence type="ECO:0000313" key="3">
    <source>
        <dbReference type="Proteomes" id="UP001189429"/>
    </source>
</evidence>
<proteinExistence type="predicted"/>
<evidence type="ECO:0000256" key="1">
    <source>
        <dbReference type="SAM" id="MobiDB-lite"/>
    </source>
</evidence>
<organism evidence="2 3">
    <name type="scientific">Prorocentrum cordatum</name>
    <dbReference type="NCBI Taxonomy" id="2364126"/>
    <lineage>
        <taxon>Eukaryota</taxon>
        <taxon>Sar</taxon>
        <taxon>Alveolata</taxon>
        <taxon>Dinophyceae</taxon>
        <taxon>Prorocentrales</taxon>
        <taxon>Prorocentraceae</taxon>
        <taxon>Prorocentrum</taxon>
    </lineage>
</organism>
<keyword evidence="3" id="KW-1185">Reference proteome</keyword>
<dbReference type="SUPFAM" id="SSF53335">
    <property type="entry name" value="S-adenosyl-L-methionine-dependent methyltransferases"/>
    <property type="match status" value="1"/>
</dbReference>
<reference evidence="2" key="1">
    <citation type="submission" date="2023-10" db="EMBL/GenBank/DDBJ databases">
        <authorList>
            <person name="Chen Y."/>
            <person name="Shah S."/>
            <person name="Dougan E. K."/>
            <person name="Thang M."/>
            <person name="Chan C."/>
        </authorList>
    </citation>
    <scope>NUCLEOTIDE SEQUENCE [LARGE SCALE GENOMIC DNA]</scope>
</reference>
<dbReference type="PANTHER" id="PTHR14614:SF123">
    <property type="entry name" value="OS04G0645500 PROTEIN"/>
    <property type="match status" value="1"/>
</dbReference>
<evidence type="ECO:0008006" key="4">
    <source>
        <dbReference type="Google" id="ProtNLM"/>
    </source>
</evidence>
<dbReference type="InterPro" id="IPR029063">
    <property type="entry name" value="SAM-dependent_MTases_sf"/>
</dbReference>
<dbReference type="EMBL" id="CAUYUJ010001756">
    <property type="protein sequence ID" value="CAK0797463.1"/>
    <property type="molecule type" value="Genomic_DNA"/>
</dbReference>
<feature type="region of interest" description="Disordered" evidence="1">
    <location>
        <begin position="250"/>
        <end position="274"/>
    </location>
</feature>
<evidence type="ECO:0000313" key="2">
    <source>
        <dbReference type="EMBL" id="CAK0797463.1"/>
    </source>
</evidence>
<dbReference type="InterPro" id="IPR019410">
    <property type="entry name" value="Methyltransf_16"/>
</dbReference>
<gene>
    <name evidence="2" type="ORF">PCOR1329_LOCUS6540</name>
</gene>
<sequence length="274" mass="29225">GPPRSARRALGAGSLALSRLRGDGRAAGVLGPLLKPIAGTSCWSAGFTWELCCDTQWWGPQGNLKCWAPASGFTLERCCPLWPLAGNEVALPQQSRALLHFGLSSGDLLPVVQVPRVRGDGELPGWHPAWVGGVLWAGGVLLGRWADACAGADFWPRRRVLELAAGVGVPAQVARRFGANVTATDVSPASLWALRRNLAAAAAGRGGRVERARVLPLDVRDEEGVRRFRREVGTFDVVLGSGCMRAPPWIPRKSKPPSGAGWRRCWRPGAPPSS</sequence>
<protein>
    <recommendedName>
        <fullName evidence="4">Calmodulin-lysine N-methyltransferase</fullName>
    </recommendedName>
</protein>
<dbReference type="Gene3D" id="3.40.50.150">
    <property type="entry name" value="Vaccinia Virus protein VP39"/>
    <property type="match status" value="1"/>
</dbReference>
<name>A0ABN9PW28_9DINO</name>
<feature type="non-terminal residue" evidence="2">
    <location>
        <position position="1"/>
    </location>
</feature>
<dbReference type="PANTHER" id="PTHR14614">
    <property type="entry name" value="HEPATOCELLULAR CARCINOMA-ASSOCIATED ANTIGEN"/>
    <property type="match status" value="1"/>
</dbReference>